<evidence type="ECO:0000259" key="12">
    <source>
        <dbReference type="PROSITE" id="PS51194"/>
    </source>
</evidence>
<feature type="domain" description="DEAD-box RNA helicase Q" evidence="13">
    <location>
        <begin position="121"/>
        <end position="148"/>
    </location>
</feature>
<feature type="compositionally biased region" description="Polar residues" evidence="10">
    <location>
        <begin position="85"/>
        <end position="97"/>
    </location>
</feature>
<dbReference type="Pfam" id="PF00270">
    <property type="entry name" value="DEAD"/>
    <property type="match status" value="1"/>
</dbReference>
<feature type="region of interest" description="Disordered" evidence="10">
    <location>
        <begin position="35"/>
        <end position="103"/>
    </location>
</feature>
<keyword evidence="4" id="KW-0347">Helicase</keyword>
<keyword evidence="6" id="KW-0694">RNA-binding</keyword>
<dbReference type="InterPro" id="IPR001650">
    <property type="entry name" value="Helicase_C-like"/>
</dbReference>
<protein>
    <recommendedName>
        <fullName evidence="1">RNA helicase</fullName>
        <ecNumber evidence="1">3.6.4.13</ecNumber>
    </recommendedName>
</protein>
<evidence type="ECO:0000256" key="10">
    <source>
        <dbReference type="SAM" id="MobiDB-lite"/>
    </source>
</evidence>
<dbReference type="InterPro" id="IPR014001">
    <property type="entry name" value="Helicase_ATP-bd"/>
</dbReference>
<feature type="domain" description="Helicase C-terminal" evidence="12">
    <location>
        <begin position="333"/>
        <end position="494"/>
    </location>
</feature>
<evidence type="ECO:0000256" key="9">
    <source>
        <dbReference type="PROSITE-ProRule" id="PRU00552"/>
    </source>
</evidence>
<dbReference type="SMART" id="SM00490">
    <property type="entry name" value="HELICc"/>
    <property type="match status" value="1"/>
</dbReference>
<feature type="region of interest" description="Disordered" evidence="10">
    <location>
        <begin position="495"/>
        <end position="517"/>
    </location>
</feature>
<feature type="domain" description="Helicase ATP-binding" evidence="11">
    <location>
        <begin position="151"/>
        <end position="321"/>
    </location>
</feature>
<dbReference type="EMBL" id="HACM01000946">
    <property type="protein sequence ID" value="CRZ01388.1"/>
    <property type="molecule type" value="Transcribed_RNA"/>
</dbReference>
<dbReference type="AlphaFoldDB" id="A0A0H5QHE3"/>
<dbReference type="SMART" id="SM00487">
    <property type="entry name" value="DEXDc"/>
    <property type="match status" value="1"/>
</dbReference>
<feature type="compositionally biased region" description="Basic residues" evidence="10">
    <location>
        <begin position="497"/>
        <end position="517"/>
    </location>
</feature>
<dbReference type="PROSITE" id="PS51195">
    <property type="entry name" value="Q_MOTIF"/>
    <property type="match status" value="1"/>
</dbReference>
<dbReference type="PROSITE" id="PS51194">
    <property type="entry name" value="HELICASE_CTER"/>
    <property type="match status" value="1"/>
</dbReference>
<evidence type="ECO:0000256" key="2">
    <source>
        <dbReference type="ARBA" id="ARBA00022741"/>
    </source>
</evidence>
<sequence>MDFLRLLNRTAQFNNKRFDHDAKLFENHSAEIAPAVTTGQSLPEQKRKPKKQKKTHNTISQLHHSDEVSIFGKLPGQHEAPLTPSPSATQFSSSPMDQRSHAIRSAHHIRAKGSDIPAPITDFVDLNLPKYLIDNVSEQWKAPTPIQMQAIPILTAGRELLAISPTGSGKTAAFMIPILSQLDSSQSGGFRAIIVSPTLELMQQTYRRFIRLSSGSGLGIHILSRANAASINDAGKRDILIATPKKLADLINTAHINMARVEFLIFDEGDCLWDKNGFIEQVDEILASCTNLKITRALFSATMPETIESLARTILRDPIRISIGEHADCASENVQQRLMFTGDESGKLLAIRNLFKEGVATPLLIFVQSKSRARQLFHQLKSENVKIGYIESDQTQAHRDEMVRRFRAGIVHALITTEVLARGIDFIGVNCVVNYDFPQSTVSYIHRIGRTGRAGRSGEAITFFTYDDCVLLRSIAGVLKRSKCDVPDWMMAMRQPNRSRVKERKTQPPKRKTIAKS</sequence>
<dbReference type="GO" id="GO:0030490">
    <property type="term" value="P:maturation of SSU-rRNA"/>
    <property type="evidence" value="ECO:0007669"/>
    <property type="project" value="InterPro"/>
</dbReference>
<dbReference type="Pfam" id="PF00271">
    <property type="entry name" value="Helicase_C"/>
    <property type="match status" value="1"/>
</dbReference>
<organism evidence="14">
    <name type="scientific">Spongospora subterranea</name>
    <dbReference type="NCBI Taxonomy" id="70186"/>
    <lineage>
        <taxon>Eukaryota</taxon>
        <taxon>Sar</taxon>
        <taxon>Rhizaria</taxon>
        <taxon>Endomyxa</taxon>
        <taxon>Phytomyxea</taxon>
        <taxon>Plasmodiophorida</taxon>
        <taxon>Plasmodiophoridae</taxon>
        <taxon>Spongospora</taxon>
    </lineage>
</organism>
<evidence type="ECO:0000256" key="8">
    <source>
        <dbReference type="ARBA" id="ARBA00047984"/>
    </source>
</evidence>
<evidence type="ECO:0000256" key="1">
    <source>
        <dbReference type="ARBA" id="ARBA00012552"/>
    </source>
</evidence>
<accession>A0A0H5QHE3</accession>
<dbReference type="PANTHER" id="PTHR47959">
    <property type="entry name" value="ATP-DEPENDENT RNA HELICASE RHLE-RELATED"/>
    <property type="match status" value="1"/>
</dbReference>
<dbReference type="Gene3D" id="3.40.50.300">
    <property type="entry name" value="P-loop containing nucleotide triphosphate hydrolases"/>
    <property type="match status" value="2"/>
</dbReference>
<dbReference type="InterPro" id="IPR014014">
    <property type="entry name" value="RNA_helicase_DEAD_Q_motif"/>
</dbReference>
<dbReference type="GO" id="GO:0005524">
    <property type="term" value="F:ATP binding"/>
    <property type="evidence" value="ECO:0007669"/>
    <property type="project" value="UniProtKB-KW"/>
</dbReference>
<keyword evidence="2" id="KW-0547">Nucleotide-binding</keyword>
<dbReference type="EC" id="3.6.4.13" evidence="1"/>
<evidence type="ECO:0000256" key="4">
    <source>
        <dbReference type="ARBA" id="ARBA00022806"/>
    </source>
</evidence>
<dbReference type="InterPro" id="IPR011545">
    <property type="entry name" value="DEAD/DEAH_box_helicase_dom"/>
</dbReference>
<dbReference type="InterPro" id="IPR044764">
    <property type="entry name" value="DDX52/Rok1_DEADc"/>
</dbReference>
<name>A0A0H5QHE3_9EUKA</name>
<evidence type="ECO:0000256" key="3">
    <source>
        <dbReference type="ARBA" id="ARBA00022801"/>
    </source>
</evidence>
<evidence type="ECO:0000256" key="7">
    <source>
        <dbReference type="ARBA" id="ARBA00024355"/>
    </source>
</evidence>
<evidence type="ECO:0000313" key="14">
    <source>
        <dbReference type="EMBL" id="CRZ01388.1"/>
    </source>
</evidence>
<evidence type="ECO:0000256" key="6">
    <source>
        <dbReference type="ARBA" id="ARBA00022884"/>
    </source>
</evidence>
<dbReference type="InterPro" id="IPR050079">
    <property type="entry name" value="DEAD_box_RNA_helicase"/>
</dbReference>
<dbReference type="PROSITE" id="PS51192">
    <property type="entry name" value="HELICASE_ATP_BIND_1"/>
    <property type="match status" value="1"/>
</dbReference>
<comment type="catalytic activity">
    <reaction evidence="8">
        <text>ATP + H2O = ADP + phosphate + H(+)</text>
        <dbReference type="Rhea" id="RHEA:13065"/>
        <dbReference type="ChEBI" id="CHEBI:15377"/>
        <dbReference type="ChEBI" id="CHEBI:15378"/>
        <dbReference type="ChEBI" id="CHEBI:30616"/>
        <dbReference type="ChEBI" id="CHEBI:43474"/>
        <dbReference type="ChEBI" id="CHEBI:456216"/>
        <dbReference type="EC" id="3.6.4.13"/>
    </reaction>
</comment>
<evidence type="ECO:0000256" key="5">
    <source>
        <dbReference type="ARBA" id="ARBA00022840"/>
    </source>
</evidence>
<dbReference type="GO" id="GO:0003723">
    <property type="term" value="F:RNA binding"/>
    <property type="evidence" value="ECO:0007669"/>
    <property type="project" value="UniProtKB-KW"/>
</dbReference>
<dbReference type="SUPFAM" id="SSF52540">
    <property type="entry name" value="P-loop containing nucleoside triphosphate hydrolases"/>
    <property type="match status" value="1"/>
</dbReference>
<dbReference type="PANTHER" id="PTHR47959:SF15">
    <property type="entry name" value="RNA HELICASE"/>
    <property type="match status" value="1"/>
</dbReference>
<dbReference type="GO" id="GO:0016787">
    <property type="term" value="F:hydrolase activity"/>
    <property type="evidence" value="ECO:0007669"/>
    <property type="project" value="UniProtKB-KW"/>
</dbReference>
<keyword evidence="5" id="KW-0067">ATP-binding</keyword>
<dbReference type="CDD" id="cd18787">
    <property type="entry name" value="SF2_C_DEAD"/>
    <property type="match status" value="1"/>
</dbReference>
<feature type="compositionally biased region" description="Basic residues" evidence="10">
    <location>
        <begin position="47"/>
        <end position="56"/>
    </location>
</feature>
<dbReference type="GO" id="GO:0005829">
    <property type="term" value="C:cytosol"/>
    <property type="evidence" value="ECO:0007669"/>
    <property type="project" value="TreeGrafter"/>
</dbReference>
<dbReference type="CDD" id="cd17957">
    <property type="entry name" value="DEADc_DDX52"/>
    <property type="match status" value="1"/>
</dbReference>
<comment type="similarity">
    <text evidence="7">Belongs to the DEAD box helicase family. DDX52/ROK1 subfamily.</text>
</comment>
<proteinExistence type="inferred from homology"/>
<evidence type="ECO:0000259" key="13">
    <source>
        <dbReference type="PROSITE" id="PS51195"/>
    </source>
</evidence>
<evidence type="ECO:0000259" key="11">
    <source>
        <dbReference type="PROSITE" id="PS51192"/>
    </source>
</evidence>
<keyword evidence="3" id="KW-0378">Hydrolase</keyword>
<dbReference type="GO" id="GO:0003724">
    <property type="term" value="F:RNA helicase activity"/>
    <property type="evidence" value="ECO:0007669"/>
    <property type="project" value="UniProtKB-EC"/>
</dbReference>
<feature type="short sequence motif" description="Q motif" evidence="9">
    <location>
        <begin position="121"/>
        <end position="148"/>
    </location>
</feature>
<reference evidence="14" key="1">
    <citation type="submission" date="2015-04" db="EMBL/GenBank/DDBJ databases">
        <title>The genome sequence of the plant pathogenic Rhizarian Plasmodiophora brassicae reveals insights in its biotrophic life cycle and the origin of chitin synthesis.</title>
        <authorList>
            <person name="Schwelm A."/>
            <person name="Fogelqvist J."/>
            <person name="Knaust A."/>
            <person name="Julke S."/>
            <person name="Lilja T."/>
            <person name="Dhandapani V."/>
            <person name="Bonilla-Rosso G."/>
            <person name="Karlsson M."/>
            <person name="Shevchenko A."/>
            <person name="Choi S.R."/>
            <person name="Kim H.G."/>
            <person name="Park J.Y."/>
            <person name="Lim Y.P."/>
            <person name="Ludwig-Muller J."/>
            <person name="Dixelius C."/>
        </authorList>
    </citation>
    <scope>NUCLEOTIDE SEQUENCE</scope>
    <source>
        <tissue evidence="14">Potato root galls</tissue>
    </source>
</reference>
<dbReference type="InterPro" id="IPR027417">
    <property type="entry name" value="P-loop_NTPase"/>
</dbReference>